<dbReference type="EMBL" id="BSDI01000007">
    <property type="protein sequence ID" value="GLH96539.1"/>
    <property type="molecule type" value="Genomic_DNA"/>
</dbReference>
<dbReference type="Pfam" id="PF01814">
    <property type="entry name" value="Hemerythrin"/>
    <property type="match status" value="1"/>
</dbReference>
<dbReference type="RefSeq" id="WP_281893771.1">
    <property type="nucleotide sequence ID" value="NZ_BSDI01000007.1"/>
</dbReference>
<evidence type="ECO:0000313" key="2">
    <source>
        <dbReference type="EMBL" id="GLH96539.1"/>
    </source>
</evidence>
<reference evidence="2" key="1">
    <citation type="submission" date="2022-12" db="EMBL/GenBank/DDBJ databases">
        <title>New Phytohabitans aurantiacus sp. RD004123 nov., an actinomycete isolated from soil.</title>
        <authorList>
            <person name="Triningsih D.W."/>
            <person name="Harunari E."/>
            <person name="Igarashi Y."/>
        </authorList>
    </citation>
    <scope>NUCLEOTIDE SEQUENCE</scope>
    <source>
        <strain evidence="2">RD004123</strain>
    </source>
</reference>
<comment type="caution">
    <text evidence="2">The sequence shown here is derived from an EMBL/GenBank/DDBJ whole genome shotgun (WGS) entry which is preliminary data.</text>
</comment>
<evidence type="ECO:0000313" key="3">
    <source>
        <dbReference type="Proteomes" id="UP001144280"/>
    </source>
</evidence>
<accession>A0ABQ5QS58</accession>
<gene>
    <name evidence="2" type="ORF">Pa4123_18130</name>
</gene>
<proteinExistence type="predicted"/>
<sequence>MEVRSHTPAGSPLLAELLRVHDWLRRDLRQCQEIARATREGAAAVRVREQVRELETSGPLWRLRANCLQYCALVHSHHRLEDDVLFPAMRRYAPELGKLVDRLERDHREVAALLDRVTTAAEALTGPRPDDVRARLAAALDRLAEHLLEHLELEEKTLAPVLIKHQLRPEDLMRR</sequence>
<name>A0ABQ5QS58_9ACTN</name>
<dbReference type="Gene3D" id="1.20.120.520">
    <property type="entry name" value="nmb1532 protein domain like"/>
    <property type="match status" value="1"/>
</dbReference>
<evidence type="ECO:0000259" key="1">
    <source>
        <dbReference type="Pfam" id="PF01814"/>
    </source>
</evidence>
<dbReference type="Proteomes" id="UP001144280">
    <property type="component" value="Unassembled WGS sequence"/>
</dbReference>
<dbReference type="InterPro" id="IPR012312">
    <property type="entry name" value="Hemerythrin-like"/>
</dbReference>
<feature type="domain" description="Hemerythrin-like" evidence="1">
    <location>
        <begin position="15"/>
        <end position="162"/>
    </location>
</feature>
<keyword evidence="3" id="KW-1185">Reference proteome</keyword>
<protein>
    <recommendedName>
        <fullName evidence="1">Hemerythrin-like domain-containing protein</fullName>
    </recommendedName>
</protein>
<organism evidence="2 3">
    <name type="scientific">Phytohabitans aurantiacus</name>
    <dbReference type="NCBI Taxonomy" id="3016789"/>
    <lineage>
        <taxon>Bacteria</taxon>
        <taxon>Bacillati</taxon>
        <taxon>Actinomycetota</taxon>
        <taxon>Actinomycetes</taxon>
        <taxon>Micromonosporales</taxon>
        <taxon>Micromonosporaceae</taxon>
    </lineage>
</organism>